<evidence type="ECO:0000256" key="3">
    <source>
        <dbReference type="ARBA" id="ARBA00012562"/>
    </source>
</evidence>
<protein>
    <recommendedName>
        <fullName evidence="3">Aspergillus nuclease S1</fullName>
        <ecNumber evidence="3">3.1.30.1</ecNumber>
    </recommendedName>
</protein>
<dbReference type="PANTHER" id="PTHR33146:SF14">
    <property type="entry name" value="ENDONUCLEASE 1"/>
    <property type="match status" value="1"/>
</dbReference>
<evidence type="ECO:0000256" key="2">
    <source>
        <dbReference type="ARBA" id="ARBA00009547"/>
    </source>
</evidence>
<comment type="similarity">
    <text evidence="2">Belongs to the nuclease type I family.</text>
</comment>
<dbReference type="SUPFAM" id="SSF48537">
    <property type="entry name" value="Phospholipase C/P1 nuclease"/>
    <property type="match status" value="1"/>
</dbReference>
<keyword evidence="8" id="KW-1015">Disulfide bond</keyword>
<keyword evidence="6 11" id="KW-0255">Endonuclease</keyword>
<reference evidence="11" key="1">
    <citation type="submission" date="2015-12" db="EMBL/GenBank/DDBJ databases">
        <title>Update maize B73 reference genome by single molecule sequencing technologies.</title>
        <authorList>
            <consortium name="Maize Genome Sequencing Project"/>
            <person name="Ware D."/>
        </authorList>
    </citation>
    <scope>NUCLEOTIDE SEQUENCE [LARGE SCALE GENOMIC DNA]</scope>
    <source>
        <tissue evidence="11">Seedling</tissue>
    </source>
</reference>
<dbReference type="GO" id="GO:0000014">
    <property type="term" value="F:single-stranded DNA endodeoxyribonuclease activity"/>
    <property type="evidence" value="ECO:0007669"/>
    <property type="project" value="UniProtKB-ARBA"/>
</dbReference>
<dbReference type="Pfam" id="PF02265">
    <property type="entry name" value="S1-P1_nuclease"/>
    <property type="match status" value="1"/>
</dbReference>
<evidence type="ECO:0000256" key="6">
    <source>
        <dbReference type="ARBA" id="ARBA00022759"/>
    </source>
</evidence>
<dbReference type="InterPro" id="IPR003154">
    <property type="entry name" value="S1/P1nuclease"/>
</dbReference>
<dbReference type="Gene3D" id="1.10.575.10">
    <property type="entry name" value="P1 Nuclease"/>
    <property type="match status" value="1"/>
</dbReference>
<dbReference type="EMBL" id="CM007647">
    <property type="protein sequence ID" value="ONM05218.1"/>
    <property type="molecule type" value="Genomic_DNA"/>
</dbReference>
<evidence type="ECO:0000256" key="5">
    <source>
        <dbReference type="ARBA" id="ARBA00022723"/>
    </source>
</evidence>
<evidence type="ECO:0000313" key="11">
    <source>
        <dbReference type="EMBL" id="ONM05218.1"/>
    </source>
</evidence>
<name>A0A1D6KR60_MAIZE</name>
<keyword evidence="4" id="KW-0540">Nuclease</keyword>
<comment type="catalytic activity">
    <reaction evidence="1">
        <text>Endonucleolytic cleavage to 5'-phosphomononucleotide and 5'-phosphooligonucleotide end-products.</text>
        <dbReference type="EC" id="3.1.30.1"/>
    </reaction>
</comment>
<dbReference type="GO" id="GO:0046872">
    <property type="term" value="F:metal ion binding"/>
    <property type="evidence" value="ECO:0007669"/>
    <property type="project" value="UniProtKB-KW"/>
</dbReference>
<accession>A0A1D6KR60</accession>
<dbReference type="GO" id="GO:0004521">
    <property type="term" value="F:RNA endonuclease activity"/>
    <property type="evidence" value="ECO:0007669"/>
    <property type="project" value="UniProtKB-ARBA"/>
</dbReference>
<proteinExistence type="inferred from homology"/>
<evidence type="ECO:0000256" key="10">
    <source>
        <dbReference type="SAM" id="MobiDB-lite"/>
    </source>
</evidence>
<gene>
    <name evidence="11" type="ORF">ZEAMMB73_Zm00001d032501</name>
</gene>
<dbReference type="ExpressionAtlas" id="A0A1D6KR60">
    <property type="expression patterns" value="baseline and differential"/>
</dbReference>
<feature type="region of interest" description="Disordered" evidence="10">
    <location>
        <begin position="141"/>
        <end position="161"/>
    </location>
</feature>
<keyword evidence="7" id="KW-0378">Hydrolase</keyword>
<keyword evidence="9" id="KW-0325">Glycoprotein</keyword>
<organism evidence="11">
    <name type="scientific">Zea mays</name>
    <name type="common">Maize</name>
    <dbReference type="NCBI Taxonomy" id="4577"/>
    <lineage>
        <taxon>Eukaryota</taxon>
        <taxon>Viridiplantae</taxon>
        <taxon>Streptophyta</taxon>
        <taxon>Embryophyta</taxon>
        <taxon>Tracheophyta</taxon>
        <taxon>Spermatophyta</taxon>
        <taxon>Magnoliopsida</taxon>
        <taxon>Liliopsida</taxon>
        <taxon>Poales</taxon>
        <taxon>Poaceae</taxon>
        <taxon>PACMAD clade</taxon>
        <taxon>Panicoideae</taxon>
        <taxon>Andropogonodae</taxon>
        <taxon>Andropogoneae</taxon>
        <taxon>Tripsacinae</taxon>
        <taxon>Zea</taxon>
    </lineage>
</organism>
<sequence length="161" mass="17961">MWTGPLHFIDTPDEACSFDYSRDCHGPDGAKDMCVAGAIANFTSQLLHYRHGSADRRCSSANARGVHQRPRRQLHRAAVVPAQIQPPPRVGQGDHTDGSRRLLRQGHGRLPQAARAQPHQGYLVRRCIGLDRLPRPLVLPNQVRDREHRPDVPPPSSTLLD</sequence>
<evidence type="ECO:0000256" key="1">
    <source>
        <dbReference type="ARBA" id="ARBA00000245"/>
    </source>
</evidence>
<evidence type="ECO:0000256" key="8">
    <source>
        <dbReference type="ARBA" id="ARBA00023157"/>
    </source>
</evidence>
<dbReference type="GO" id="GO:0006308">
    <property type="term" value="P:DNA catabolic process"/>
    <property type="evidence" value="ECO:0007669"/>
    <property type="project" value="InterPro"/>
</dbReference>
<dbReference type="InterPro" id="IPR008947">
    <property type="entry name" value="PLipase_C/P1_nuclease_dom_sf"/>
</dbReference>
<dbReference type="AlphaFoldDB" id="A0A1D6KR60"/>
<keyword evidence="5" id="KW-0479">Metal-binding</keyword>
<feature type="compositionally biased region" description="Pro residues" evidence="10">
    <location>
        <begin position="152"/>
        <end position="161"/>
    </location>
</feature>
<evidence type="ECO:0000256" key="4">
    <source>
        <dbReference type="ARBA" id="ARBA00022722"/>
    </source>
</evidence>
<dbReference type="EC" id="3.1.30.1" evidence="3"/>
<dbReference type="GO" id="GO:0003676">
    <property type="term" value="F:nucleic acid binding"/>
    <property type="evidence" value="ECO:0007669"/>
    <property type="project" value="InterPro"/>
</dbReference>
<dbReference type="PANTHER" id="PTHR33146">
    <property type="entry name" value="ENDONUCLEASE 4"/>
    <property type="match status" value="1"/>
</dbReference>
<evidence type="ECO:0000256" key="7">
    <source>
        <dbReference type="ARBA" id="ARBA00022801"/>
    </source>
</evidence>
<evidence type="ECO:0000256" key="9">
    <source>
        <dbReference type="ARBA" id="ARBA00023180"/>
    </source>
</evidence>